<dbReference type="SUPFAM" id="SSF69318">
    <property type="entry name" value="Integrin alpha N-terminal domain"/>
    <property type="match status" value="1"/>
</dbReference>
<reference evidence="4" key="1">
    <citation type="submission" date="2018-09" db="EMBL/GenBank/DDBJ databases">
        <authorList>
            <person name="Livingstone P.G."/>
            <person name="Whitworth D.E."/>
        </authorList>
    </citation>
    <scope>NUCLEOTIDE SEQUENCE [LARGE SCALE GENOMIC DNA]</scope>
    <source>
        <strain evidence="4">CA043D</strain>
    </source>
</reference>
<dbReference type="InterPro" id="IPR056823">
    <property type="entry name" value="TEN-like_YD-shell"/>
</dbReference>
<dbReference type="PANTHER" id="PTHR32305:SF15">
    <property type="entry name" value="PROTEIN RHSA-RELATED"/>
    <property type="match status" value="1"/>
</dbReference>
<dbReference type="Pfam" id="PF25023">
    <property type="entry name" value="TEN_YD-shell"/>
    <property type="match status" value="2"/>
</dbReference>
<proteinExistence type="predicted"/>
<dbReference type="InterPro" id="IPR006530">
    <property type="entry name" value="YD"/>
</dbReference>
<protein>
    <recommendedName>
        <fullName evidence="2">Hint domain-containing protein</fullName>
    </recommendedName>
</protein>
<name>A0A3A8K9B6_9BACT</name>
<dbReference type="Pfam" id="PF07591">
    <property type="entry name" value="PT-HINT"/>
    <property type="match status" value="1"/>
</dbReference>
<evidence type="ECO:0000313" key="3">
    <source>
        <dbReference type="EMBL" id="RKH00935.1"/>
    </source>
</evidence>
<dbReference type="InterPro" id="IPR022385">
    <property type="entry name" value="Rhs_assc_core"/>
</dbReference>
<dbReference type="PROSITE" id="PS50817">
    <property type="entry name" value="INTEIN_N_TER"/>
    <property type="match status" value="1"/>
</dbReference>
<keyword evidence="1" id="KW-0677">Repeat</keyword>
<dbReference type="CDD" id="cd00081">
    <property type="entry name" value="Hint"/>
    <property type="match status" value="1"/>
</dbReference>
<evidence type="ECO:0000313" key="4">
    <source>
        <dbReference type="Proteomes" id="UP000268313"/>
    </source>
</evidence>
<dbReference type="GO" id="GO:0016539">
    <property type="term" value="P:intein-mediated protein splicing"/>
    <property type="evidence" value="ECO:0007669"/>
    <property type="project" value="InterPro"/>
</dbReference>
<organism evidence="3 4">
    <name type="scientific">Corallococcus carmarthensis</name>
    <dbReference type="NCBI Taxonomy" id="2316728"/>
    <lineage>
        <taxon>Bacteria</taxon>
        <taxon>Pseudomonadati</taxon>
        <taxon>Myxococcota</taxon>
        <taxon>Myxococcia</taxon>
        <taxon>Myxococcales</taxon>
        <taxon>Cystobacterineae</taxon>
        <taxon>Myxococcaceae</taxon>
        <taxon>Corallococcus</taxon>
    </lineage>
</organism>
<dbReference type="InterPro" id="IPR036844">
    <property type="entry name" value="Hint_dom_sf"/>
</dbReference>
<dbReference type="Gene3D" id="2.170.16.10">
    <property type="entry name" value="Hedgehog/Intein (Hint) domain"/>
    <property type="match status" value="1"/>
</dbReference>
<evidence type="ECO:0000256" key="1">
    <source>
        <dbReference type="ARBA" id="ARBA00022737"/>
    </source>
</evidence>
<dbReference type="InterPro" id="IPR030934">
    <property type="entry name" value="Intein_C"/>
</dbReference>
<evidence type="ECO:0000259" key="2">
    <source>
        <dbReference type="SMART" id="SM00306"/>
    </source>
</evidence>
<dbReference type="InterPro" id="IPR003587">
    <property type="entry name" value="Hint_dom_N"/>
</dbReference>
<dbReference type="Gene3D" id="2.180.10.10">
    <property type="entry name" value="RHS repeat-associated core"/>
    <property type="match status" value="2"/>
</dbReference>
<dbReference type="SMART" id="SM00306">
    <property type="entry name" value="HintN"/>
    <property type="match status" value="1"/>
</dbReference>
<gene>
    <name evidence="3" type="ORF">D7X32_22070</name>
</gene>
<dbReference type="Proteomes" id="UP000268313">
    <property type="component" value="Unassembled WGS sequence"/>
</dbReference>
<dbReference type="InterPro" id="IPR050708">
    <property type="entry name" value="T6SS_VgrG/RHS"/>
</dbReference>
<dbReference type="PROSITE" id="PS50818">
    <property type="entry name" value="INTEIN_C_TER"/>
    <property type="match status" value="1"/>
</dbReference>
<feature type="domain" description="Hint" evidence="2">
    <location>
        <begin position="1796"/>
        <end position="1895"/>
    </location>
</feature>
<dbReference type="NCBIfam" id="TIGR01443">
    <property type="entry name" value="intein_Cterm"/>
    <property type="match status" value="1"/>
</dbReference>
<dbReference type="Pfam" id="PF24691">
    <property type="entry name" value="TreTu_C"/>
    <property type="match status" value="1"/>
</dbReference>
<dbReference type="EMBL" id="RAWE01000083">
    <property type="protein sequence ID" value="RKH00935.1"/>
    <property type="molecule type" value="Genomic_DNA"/>
</dbReference>
<dbReference type="PANTHER" id="PTHR32305">
    <property type="match status" value="1"/>
</dbReference>
<dbReference type="NCBIfam" id="TIGR01643">
    <property type="entry name" value="YD_repeat_2x"/>
    <property type="match status" value="1"/>
</dbReference>
<dbReference type="InterPro" id="IPR006141">
    <property type="entry name" value="Intein_N"/>
</dbReference>
<dbReference type="NCBIfam" id="TIGR03696">
    <property type="entry name" value="Rhs_assc_core"/>
    <property type="match status" value="1"/>
</dbReference>
<sequence>MAGLWCGQVFAQPFNDALVQAPQLGAPTRGSLAGQYAATDLGPADVSRGGFSLASTFAAPSERGVLQAGVFPTYSPEAGIGEWGQGWGVSLAVTRTRVLGELDYATDDLTGPWGRMVKGTDGWWYPVGLKGHVRMQEQGDTLVAVLPDGSRWTFGGSARVSTVRGTYAWHLTQVADVTGHKTQLTWTANDSGRLFLTAALYGGLGDDFQERVDFIHEPVATPFVDWRSGQALRLDRRVSRVEVRSKDAVTGQFALRWSHALGYRQDPLGPAFQLESVQRTHASGESTPVVTYAYESAADFLPTAAARAIPKFDSVMLAYSEGVALPSESTPLDDGEDGLVDLEHRADFSLIRQGPGGYTFEPLPALAPDARFECRPEASAYNLPRMLAKMRPQEDSHQVVSLGWNAYLAKTELLVCERDGHPVHQGWIDDYWIPGANTRLVDLNRDERPDLLDVYPGGYRVLPNQSTATSYTFADVPVTGTLNLQVYPQATWVHDFNGDSVADLVVRYGNDLFVYEGKGQFQFEPEPRIYEARFPDGMQVSLAGFELSFTDVNNDGLKDIIAGSYYGALLLVNDGTRLVQVPVPALELLTWNSSFPVAQDFEGTGNTELFFVENGFARSVALNRPGTGLLKSADDGKGTRLELTYARSPVALHQGARQPVLDTLTVRASGEEARTYRYTYEQPVMHSVGRFLLGYGQVSREGAHVLEEMSFLNEDDNAGLLVSSRVHDDKAPRVETFSVLQYEDASLAGVSWKRPRTQEQGWRSTEDIQRVSESTEYEAYTADVCPSRVVTTTAQGTVTTERTRASVPGLGSALHCLESGTVLTGQHALQPWMDFRHEGVVERDSRGLVTAVRSVAGGQTLTLQEVAYNPDASLASITVPGKGTAYFHHDAVRRQLQRTAAPDGFVTRVVDRDPLTDAVLTLEVNRGGTPYRRYFRYDGQERLSSEWDSLGGSELNPKQTYGYQYATATKPGSFQLSMLVDGSQGAVRESIEYVTASGDALTTANRIPEGWTFGGLSRRDGAHAELRMLLRPAMGPSVDMQGMDYAALLQGARQVAFQSASAFGHDVANTTAFHEGVEKQMATSLGFEAGALTQTAVENGTFTASRTLDAAKRVLFQEDEAHTRYGYHYDASGRLREVVMPDGATHHVEFDGHGRVSRLVRQGIATVEYAYDATTGQLTQKRFLSPAGVAQRQMSFEYDSLGRASKETHSASGVGAQVYRYFHDGSSPSSGPQLDQKGMLTAVSGDGYVKTFTYREDGKLTSRTLELTGWRTIQSQLAYNDAGDVSSTTTVVKHANGAVLSSDTQAYKLDAYGRLHEAWLGTGATAPAPWASLAYDGEGRVSSVDFTGGTHVGFGYDAFTRRRVTQTQSTATWSTATAQRFNARGLVESEDFTVGSQVWQRDYAYSAQGFLTQAQDAHDSYAYGYAPEGLPTSIEENGTSRAVTRTGNTLTAGNVTYTFDALGRAATKGDLELTYGANGHVATATRGTTQWHFLYDETGQRILKREGTVPVAAYLEAGEYLDATGLTLPVHFAGQLVGVIQQGVFKPLAADTRGTLLTDTAGAPFVASPYGNRASHPDVSAAIEFVQKGYDADLGVIRMGVRDYDATLGQFLTPDGLFLESPEMCLGSPGECNLYSYARGNPTGFTDPSGRCAVSQEKGFDCMAQPLAQGAALDHMAMQEWSHGNYGTATAAGVLSVLNGAIVVSAYIGQGFVDIGNGTYVATSGFWEGDYDKALNGSVQTLFAFTLARMGQSSAAMSAELSMEGRVASGMRAANAAAKPESMRTLTDAELASVKGGCFVAGTVVLTSEGPRPIESVAVGDQVWAWDEETQVPGWHPVTRTFIKPHRAVLRVEVVASDGTVETLGTTAEHPFWVQGQGWTKAQDLEVGDALVTAGGVGVRVQALAQSAQSETVYNLEVEQAHTYFVGTLGTWVHNTSVYSGGVPPAPNSGMARVSRWMSEAEYKAMQATGKVQESFTGTTYVAYPANPQAYMSQARPGSFYVEFDVPMSTIKPTQQGWARIIGPKTPEGRLAAQKGLPLPVIPDAENIFHAATKLFF</sequence>
<dbReference type="InterPro" id="IPR057938">
    <property type="entry name" value="TreTu_C"/>
</dbReference>
<accession>A0A3A8K9B6</accession>
<dbReference type="InterPro" id="IPR028994">
    <property type="entry name" value="Integrin_alpha_N"/>
</dbReference>
<comment type="caution">
    <text evidence="3">The sequence shown here is derived from an EMBL/GenBank/DDBJ whole genome shotgun (WGS) entry which is preliminary data.</text>
</comment>
<dbReference type="SUPFAM" id="SSF51294">
    <property type="entry name" value="Hedgehog/intein (Hint) domain"/>
    <property type="match status" value="1"/>
</dbReference>
<dbReference type="Gene3D" id="2.130.10.130">
    <property type="entry name" value="Integrin alpha, N-terminal"/>
    <property type="match status" value="1"/>
</dbReference>
<keyword evidence="4" id="KW-1185">Reference proteome</keyword>